<organism evidence="1 2">
    <name type="scientific">Nocardia sputorum</name>
    <dbReference type="NCBI Taxonomy" id="2984338"/>
    <lineage>
        <taxon>Bacteria</taxon>
        <taxon>Bacillati</taxon>
        <taxon>Actinomycetota</taxon>
        <taxon>Actinomycetes</taxon>
        <taxon>Mycobacteriales</taxon>
        <taxon>Nocardiaceae</taxon>
        <taxon>Nocardia</taxon>
    </lineage>
</organism>
<name>A0ABM8CX23_9NOCA</name>
<reference evidence="1 2" key="1">
    <citation type="submission" date="2022-11" db="EMBL/GenBank/DDBJ databases">
        <title>Genome Sequencing of Nocardia sp. ON39_IFM12276 and assembly.</title>
        <authorList>
            <person name="Shimojima M."/>
            <person name="Toyokawa M."/>
            <person name="Uesaka K."/>
        </authorList>
    </citation>
    <scope>NUCLEOTIDE SEQUENCE [LARGE SCALE GENOMIC DNA]</scope>
    <source>
        <strain evidence="1 2">IFM 12276</strain>
    </source>
</reference>
<evidence type="ECO:0000313" key="1">
    <source>
        <dbReference type="EMBL" id="BDT99521.1"/>
    </source>
</evidence>
<gene>
    <name evidence="1" type="ORF">IFM12276_25500</name>
</gene>
<accession>A0ABM8CX23</accession>
<dbReference type="Proteomes" id="UP001317870">
    <property type="component" value="Chromosome"/>
</dbReference>
<proteinExistence type="predicted"/>
<sequence>MPVPISFDIGEMQQVDSATWRDPRTGDTVNVSYFDLVPDLPAPLDDLETLRRRLAERSAQNGCLIEAFVVWLDAQPALLRMEKLPLPNQPQGLVFAASVIVPKARSSAVLQILCPETGTTGVREALLATKIGFDHMFPPHPYAPEVRGRLPYNAADDIRWDAEFPEHPLSRARRWIAHTVPTARLAPEFAALPAFAG</sequence>
<keyword evidence="2" id="KW-1185">Reference proteome</keyword>
<dbReference type="EMBL" id="AP026978">
    <property type="protein sequence ID" value="BDT99521.1"/>
    <property type="molecule type" value="Genomic_DNA"/>
</dbReference>
<evidence type="ECO:0008006" key="3">
    <source>
        <dbReference type="Google" id="ProtNLM"/>
    </source>
</evidence>
<evidence type="ECO:0000313" key="2">
    <source>
        <dbReference type="Proteomes" id="UP001317870"/>
    </source>
</evidence>
<protein>
    <recommendedName>
        <fullName evidence="3">GNAT family N-acetyltransferase</fullName>
    </recommendedName>
</protein>